<protein>
    <submittedName>
        <fullName evidence="1">Uncharacterized protein</fullName>
    </submittedName>
</protein>
<evidence type="ECO:0000313" key="1">
    <source>
        <dbReference type="EMBL" id="TFE70582.1"/>
    </source>
</evidence>
<reference evidence="1 2" key="1">
    <citation type="submission" date="2016-05" db="EMBL/GenBank/DDBJ databases">
        <title>Diversity and Homogeneity among Thermoacidophilic Verrucomicrobia Methanotrophs Linked with Geographical Origin.</title>
        <authorList>
            <person name="Erikstad H.-A."/>
            <person name="Smestad N.B."/>
            <person name="Ceballos R.M."/>
            <person name="Birkeland N.-K."/>
        </authorList>
    </citation>
    <scope>NUCLEOTIDE SEQUENCE [LARGE SCALE GENOMIC DNA]</scope>
    <source>
        <strain evidence="1 2">Phi</strain>
    </source>
</reference>
<name>A0A4Y8PEY8_9BACT</name>
<keyword evidence="2" id="KW-1185">Reference proteome</keyword>
<comment type="caution">
    <text evidence="1">The sequence shown here is derived from an EMBL/GenBank/DDBJ whole genome shotgun (WGS) entry which is preliminary data.</text>
</comment>
<sequence length="80" mass="9221">MAAFQSINFNDCKKTRILRFLHTHSHYGEIGEPEHDLSILSEAQEVLKDLLDLMKSEDEKHFSAMESLVTKSNKNENKTT</sequence>
<proteinExistence type="predicted"/>
<organism evidence="1 2">
    <name type="scientific">Methylacidiphilum caldifontis</name>
    <dbReference type="NCBI Taxonomy" id="2795386"/>
    <lineage>
        <taxon>Bacteria</taxon>
        <taxon>Pseudomonadati</taxon>
        <taxon>Verrucomicrobiota</taxon>
        <taxon>Methylacidiphilae</taxon>
        <taxon>Methylacidiphilales</taxon>
        <taxon>Methylacidiphilaceae</taxon>
        <taxon>Methylacidiphilum (ex Ratnadevi et al. 2023)</taxon>
    </lineage>
</organism>
<accession>A0A4Y8PEY8</accession>
<evidence type="ECO:0000313" key="2">
    <source>
        <dbReference type="Proteomes" id="UP000297713"/>
    </source>
</evidence>
<dbReference type="EMBL" id="LXQC01000113">
    <property type="protein sequence ID" value="TFE70582.1"/>
    <property type="molecule type" value="Genomic_DNA"/>
</dbReference>
<dbReference type="AlphaFoldDB" id="A0A4Y8PEY8"/>
<dbReference type="Proteomes" id="UP000297713">
    <property type="component" value="Unassembled WGS sequence"/>
</dbReference>
<gene>
    <name evidence="1" type="ORF">A7Q10_05740</name>
</gene>